<feature type="domain" description="AB hydrolase-1" evidence="1">
    <location>
        <begin position="54"/>
        <end position="327"/>
    </location>
</feature>
<sequence>MIFTELARALDNGWALTFGGGVEPANPTPSTVLYDEPHRQLRRYEGAHGSGNPVLLVPPLAVHSSCFDLRQGQSLAQFLLDTGRAPYIVDYGRITFADRNLGFEEWIDDIVPTAIARVSAEHGGAEVDVIAWSLGGTLALLTAAEHADLPIASVTALGTPIDYRRHPMLAPSRLLARVTGGREVAWSTALFGGIPAFAVQLGFRGMALPRELMRPWFIARNLGRSEALARMEAIDRFIGRMPGYPGRLYRQNHRLMILGNHMAKGSIPLGPDRVIEMAKVSCRVLLVGSPSDNIAPAATVAPGVRVLTGAAEARYVEVPRASHLGLVAGPEAASWAVIDEFLGSTVLANR</sequence>
<gene>
    <name evidence="2" type="ORF">SAMN04244553_5258</name>
</gene>
<evidence type="ECO:0000259" key="1">
    <source>
        <dbReference type="Pfam" id="PF12697"/>
    </source>
</evidence>
<keyword evidence="3" id="KW-1185">Reference proteome</keyword>
<dbReference type="EMBL" id="OBEG01000006">
    <property type="protein sequence ID" value="SNY88286.1"/>
    <property type="molecule type" value="Genomic_DNA"/>
</dbReference>
<dbReference type="InterPro" id="IPR051321">
    <property type="entry name" value="PHA/PHB_synthase"/>
</dbReference>
<dbReference type="PANTHER" id="PTHR36837">
    <property type="entry name" value="POLY(3-HYDROXYALKANOATE) POLYMERASE SUBUNIT PHAC"/>
    <property type="match status" value="1"/>
</dbReference>
<name>A0A285LXB7_9NOCA</name>
<dbReference type="PANTHER" id="PTHR36837:SF4">
    <property type="entry name" value="BLR0908 PROTEIN"/>
    <property type="match status" value="1"/>
</dbReference>
<dbReference type="InterPro" id="IPR029058">
    <property type="entry name" value="AB_hydrolase_fold"/>
</dbReference>
<accession>A0A285LXB7</accession>
<dbReference type="STRING" id="1379680.GCA_001612615_01520"/>
<evidence type="ECO:0000313" key="3">
    <source>
        <dbReference type="Proteomes" id="UP000219565"/>
    </source>
</evidence>
<dbReference type="SUPFAM" id="SSF53474">
    <property type="entry name" value="alpha/beta-Hydrolases"/>
    <property type="match status" value="1"/>
</dbReference>
<dbReference type="Proteomes" id="UP000219565">
    <property type="component" value="Unassembled WGS sequence"/>
</dbReference>
<reference evidence="2 3" key="1">
    <citation type="submission" date="2017-09" db="EMBL/GenBank/DDBJ databases">
        <authorList>
            <person name="Ehlers B."/>
            <person name="Leendertz F.H."/>
        </authorList>
    </citation>
    <scope>NUCLEOTIDE SEQUENCE [LARGE SCALE GENOMIC DNA]</scope>
    <source>
        <strain evidence="2 3">DSM 45537</strain>
    </source>
</reference>
<dbReference type="AlphaFoldDB" id="A0A285LXB7"/>
<dbReference type="Gene3D" id="3.40.50.1820">
    <property type="entry name" value="alpha/beta hydrolase"/>
    <property type="match status" value="1"/>
</dbReference>
<dbReference type="Pfam" id="PF12697">
    <property type="entry name" value="Abhydrolase_6"/>
    <property type="match status" value="1"/>
</dbReference>
<proteinExistence type="predicted"/>
<dbReference type="RefSeq" id="WP_245910415.1">
    <property type="nucleotide sequence ID" value="NZ_JAMTCV010000001.1"/>
</dbReference>
<evidence type="ECO:0000313" key="2">
    <source>
        <dbReference type="EMBL" id="SNY88286.1"/>
    </source>
</evidence>
<dbReference type="InterPro" id="IPR000073">
    <property type="entry name" value="AB_hydrolase_1"/>
</dbReference>
<organism evidence="2 3">
    <name type="scientific">Nocardia amikacinitolerans</name>
    <dbReference type="NCBI Taxonomy" id="756689"/>
    <lineage>
        <taxon>Bacteria</taxon>
        <taxon>Bacillati</taxon>
        <taxon>Actinomycetota</taxon>
        <taxon>Actinomycetes</taxon>
        <taxon>Mycobacteriales</taxon>
        <taxon>Nocardiaceae</taxon>
        <taxon>Nocardia</taxon>
    </lineage>
</organism>
<protein>
    <submittedName>
        <fullName evidence="2">Polyhydroxyalkanoate synthase</fullName>
    </submittedName>
</protein>